<evidence type="ECO:0000256" key="8">
    <source>
        <dbReference type="ARBA" id="ARBA00023242"/>
    </source>
</evidence>
<keyword evidence="7" id="KW-0804">Transcription</keyword>
<dbReference type="EMBL" id="GL996501">
    <property type="protein sequence ID" value="EGW33550.1"/>
    <property type="molecule type" value="Genomic_DNA"/>
</dbReference>
<feature type="region of interest" description="Disordered" evidence="10">
    <location>
        <begin position="292"/>
        <end position="377"/>
    </location>
</feature>
<evidence type="ECO:0000313" key="12">
    <source>
        <dbReference type="EMBL" id="EGW33550.1"/>
    </source>
</evidence>
<protein>
    <recommendedName>
        <fullName evidence="11">CCR4-Not complex component Not N-terminal domain-containing protein</fullName>
    </recommendedName>
</protein>
<dbReference type="OrthoDB" id="293823at2759"/>
<feature type="region of interest" description="Disordered" evidence="10">
    <location>
        <begin position="127"/>
        <end position="161"/>
    </location>
</feature>
<dbReference type="FunCoup" id="G3AK91">
    <property type="interactions" value="428"/>
</dbReference>
<keyword evidence="6" id="KW-0805">Transcription regulation</keyword>
<dbReference type="GO" id="GO:0005737">
    <property type="term" value="C:cytoplasm"/>
    <property type="evidence" value="ECO:0007669"/>
    <property type="project" value="UniProtKB-SubCell"/>
</dbReference>
<keyword evidence="8" id="KW-0539">Nucleus</keyword>
<gene>
    <name evidence="12" type="ORF">SPAPADRAFT_151830</name>
</gene>
<dbReference type="GO" id="GO:0006355">
    <property type="term" value="P:regulation of DNA-templated transcription"/>
    <property type="evidence" value="ECO:0007669"/>
    <property type="project" value="InterPro"/>
</dbReference>
<evidence type="ECO:0000256" key="2">
    <source>
        <dbReference type="ARBA" id="ARBA00004496"/>
    </source>
</evidence>
<evidence type="ECO:0000256" key="6">
    <source>
        <dbReference type="ARBA" id="ARBA00023015"/>
    </source>
</evidence>
<comment type="subcellular location">
    <subcellularLocation>
        <location evidence="2">Cytoplasm</location>
    </subcellularLocation>
    <subcellularLocation>
        <location evidence="1">Nucleus</location>
    </subcellularLocation>
</comment>
<sequence>MANRKLQKDIEIIFKKIQEGLHEFHYHYDRYESINTDEDSDNQREKEKLEGDLKKEIKRLQKFREQIKNWQSNDVIKTLGLPGNALGVKLNDNKKLIEEAMEIYKDVERSSKLKTFSNQSIMMAFMDSQHGDDDDDDDEDTDEEFLEHIDSSDEDEEEDYADLPSDAIEAIQYLKDTIIQIRDSTQKLNHEYEKLAQKKLRKNNLTTIEAKKEKIQATIENNKFHCKKILKLIRLLKANRVNEFGLIWLLKDDLDEYVSSNGDSNFSSETTLYEDIFNSIVAADQDYSEIYEEKDDDSQTLDSTTNGSILSETNSHPQKLNGHADAPQPRQQSQQSAHPLQQPPQPQLQQQPNSPDLSSPGIVRTLKPAATPSKPVGNLKWAAAAAVGIPETSTTKSRSQEPESNGSHQPDSSPTHRSSVTSSSSPEQAKVQAAAQQQQQQQHQQHQQHQQQQRPLVVENINLDKYKAIVQNSSLPKTEVNLFSDMNLIRVPPGIQDLVISFASKRNHDECKLLVNSTEFNQFTTPIRKKYLPSVVQPLNLSFTPGFRHPTQLMKFQSIWNQIRATYGFEKLVNEIKSLASQDKPDNAALVAELTYVLFYGFYYGLTPAENLIAESYLFDLGWKPYKAQLDNNSSSPLHISSPTVKDDSKSAAPTGSYWFKRIKLISEGTTANPGFEFGDYQVFDLNFWEIFVRYGFKFDYTLCQFNPSTSIF</sequence>
<feature type="compositionally biased region" description="Low complexity" evidence="10">
    <location>
        <begin position="412"/>
        <end position="453"/>
    </location>
</feature>
<evidence type="ECO:0000256" key="4">
    <source>
        <dbReference type="ARBA" id="ARBA00022490"/>
    </source>
</evidence>
<evidence type="ECO:0000256" key="7">
    <source>
        <dbReference type="ARBA" id="ARBA00023163"/>
    </source>
</evidence>
<feature type="compositionally biased region" description="Acidic residues" evidence="10">
    <location>
        <begin position="152"/>
        <end position="161"/>
    </location>
</feature>
<dbReference type="RefSeq" id="XP_007375065.1">
    <property type="nucleotide sequence ID" value="XM_007375003.1"/>
</dbReference>
<evidence type="ECO:0000256" key="5">
    <source>
        <dbReference type="ARBA" id="ARBA00022491"/>
    </source>
</evidence>
<dbReference type="GeneID" id="18870909"/>
<accession>G3AK91</accession>
<evidence type="ECO:0000256" key="1">
    <source>
        <dbReference type="ARBA" id="ARBA00004123"/>
    </source>
</evidence>
<feature type="compositionally biased region" description="Polar residues" evidence="10">
    <location>
        <begin position="300"/>
        <end position="318"/>
    </location>
</feature>
<dbReference type="STRING" id="619300.G3AK91"/>
<dbReference type="KEGG" id="spaa:SPAPADRAFT_151830"/>
<comment type="similarity">
    <text evidence="3">Belongs to the CNOT2/3/5 family.</text>
</comment>
<dbReference type="AlphaFoldDB" id="G3AK91"/>
<evidence type="ECO:0000259" key="11">
    <source>
        <dbReference type="Pfam" id="PF04065"/>
    </source>
</evidence>
<feature type="domain" description="CCR4-Not complex component Not N-terminal" evidence="11">
    <location>
        <begin position="3"/>
        <end position="277"/>
    </location>
</feature>
<keyword evidence="13" id="KW-1185">Reference proteome</keyword>
<feature type="compositionally biased region" description="Polar residues" evidence="10">
    <location>
        <begin position="391"/>
        <end position="411"/>
    </location>
</feature>
<keyword evidence="5" id="KW-0678">Repressor</keyword>
<feature type="compositionally biased region" description="Low complexity" evidence="10">
    <location>
        <begin position="347"/>
        <end position="360"/>
    </location>
</feature>
<dbReference type="InterPro" id="IPR007207">
    <property type="entry name" value="Not_N"/>
</dbReference>
<dbReference type="InterPro" id="IPR040168">
    <property type="entry name" value="Not2/3/5"/>
</dbReference>
<feature type="coiled-coil region" evidence="9">
    <location>
        <begin position="46"/>
        <end position="73"/>
    </location>
</feature>
<name>G3AK91_SPAPN</name>
<dbReference type="PANTHER" id="PTHR23326">
    <property type="entry name" value="CCR4 NOT-RELATED"/>
    <property type="match status" value="1"/>
</dbReference>
<keyword evidence="4" id="KW-0963">Cytoplasm</keyword>
<proteinExistence type="inferred from homology"/>
<feature type="region of interest" description="Disordered" evidence="10">
    <location>
        <begin position="390"/>
        <end position="453"/>
    </location>
</feature>
<evidence type="ECO:0000313" key="13">
    <source>
        <dbReference type="Proteomes" id="UP000000709"/>
    </source>
</evidence>
<dbReference type="Proteomes" id="UP000000709">
    <property type="component" value="Unassembled WGS sequence"/>
</dbReference>
<organism evidence="13">
    <name type="scientific">Spathaspora passalidarum (strain NRRL Y-27907 / 11-Y1)</name>
    <dbReference type="NCBI Taxonomy" id="619300"/>
    <lineage>
        <taxon>Eukaryota</taxon>
        <taxon>Fungi</taxon>
        <taxon>Dikarya</taxon>
        <taxon>Ascomycota</taxon>
        <taxon>Saccharomycotina</taxon>
        <taxon>Pichiomycetes</taxon>
        <taxon>Debaryomycetaceae</taxon>
        <taxon>Spathaspora</taxon>
    </lineage>
</organism>
<keyword evidence="9" id="KW-0175">Coiled coil</keyword>
<dbReference type="OMA" id="VPPGIQD"/>
<dbReference type="Pfam" id="PF04065">
    <property type="entry name" value="Not3"/>
    <property type="match status" value="1"/>
</dbReference>
<dbReference type="HOGENOM" id="CLU_020483_0_0_1"/>
<feature type="compositionally biased region" description="Low complexity" evidence="10">
    <location>
        <begin position="326"/>
        <end position="340"/>
    </location>
</feature>
<evidence type="ECO:0000256" key="10">
    <source>
        <dbReference type="SAM" id="MobiDB-lite"/>
    </source>
</evidence>
<dbReference type="eggNOG" id="KOG2150">
    <property type="taxonomic scope" value="Eukaryota"/>
</dbReference>
<evidence type="ECO:0000256" key="3">
    <source>
        <dbReference type="ARBA" id="ARBA00007682"/>
    </source>
</evidence>
<reference evidence="12 13" key="1">
    <citation type="journal article" date="2011" name="Proc. Natl. Acad. Sci. U.S.A.">
        <title>Comparative genomics of xylose-fermenting fungi for enhanced biofuel production.</title>
        <authorList>
            <person name="Wohlbach D.J."/>
            <person name="Kuo A."/>
            <person name="Sato T.K."/>
            <person name="Potts K.M."/>
            <person name="Salamov A.A."/>
            <person name="LaButti K.M."/>
            <person name="Sun H."/>
            <person name="Clum A."/>
            <person name="Pangilinan J.L."/>
            <person name="Lindquist E.A."/>
            <person name="Lucas S."/>
            <person name="Lapidus A."/>
            <person name="Jin M."/>
            <person name="Gunawan C."/>
            <person name="Balan V."/>
            <person name="Dale B.E."/>
            <person name="Jeffries T.W."/>
            <person name="Zinkel R."/>
            <person name="Barry K.W."/>
            <person name="Grigoriev I.V."/>
            <person name="Gasch A.P."/>
        </authorList>
    </citation>
    <scope>NUCLEOTIDE SEQUENCE [LARGE SCALE GENOMIC DNA]</scope>
    <source>
        <strain evidence="13">NRRL Y-27907 / 11-Y1</strain>
    </source>
</reference>
<feature type="compositionally biased region" description="Acidic residues" evidence="10">
    <location>
        <begin position="132"/>
        <end position="145"/>
    </location>
</feature>
<dbReference type="GO" id="GO:0030015">
    <property type="term" value="C:CCR4-NOT core complex"/>
    <property type="evidence" value="ECO:0007669"/>
    <property type="project" value="InterPro"/>
</dbReference>
<dbReference type="InParanoid" id="G3AK91"/>
<evidence type="ECO:0000256" key="9">
    <source>
        <dbReference type="SAM" id="Coils"/>
    </source>
</evidence>
<dbReference type="GO" id="GO:0005634">
    <property type="term" value="C:nucleus"/>
    <property type="evidence" value="ECO:0007669"/>
    <property type="project" value="UniProtKB-SubCell"/>
</dbReference>